<dbReference type="EMBL" id="CADCWF010000376">
    <property type="protein sequence ID" value="CAA9585209.1"/>
    <property type="molecule type" value="Genomic_DNA"/>
</dbReference>
<evidence type="ECO:0000313" key="3">
    <source>
        <dbReference type="EMBL" id="CAA9585209.1"/>
    </source>
</evidence>
<reference evidence="3" key="1">
    <citation type="submission" date="2020-02" db="EMBL/GenBank/DDBJ databases">
        <authorList>
            <person name="Meier V. D."/>
        </authorList>
    </citation>
    <scope>NUCLEOTIDE SEQUENCE</scope>
    <source>
        <strain evidence="3">AVDCRST_MAG59</strain>
    </source>
</reference>
<feature type="region of interest" description="Disordered" evidence="1">
    <location>
        <begin position="125"/>
        <end position="243"/>
    </location>
</feature>
<organism evidence="3">
    <name type="scientific">uncultured Thermomicrobiales bacterium</name>
    <dbReference type="NCBI Taxonomy" id="1645740"/>
    <lineage>
        <taxon>Bacteria</taxon>
        <taxon>Pseudomonadati</taxon>
        <taxon>Thermomicrobiota</taxon>
        <taxon>Thermomicrobia</taxon>
        <taxon>Thermomicrobiales</taxon>
        <taxon>environmental samples</taxon>
    </lineage>
</organism>
<feature type="compositionally biased region" description="Basic and acidic residues" evidence="1">
    <location>
        <begin position="163"/>
        <end position="173"/>
    </location>
</feature>
<dbReference type="AlphaFoldDB" id="A0A6J4VWT1"/>
<sequence>MNVCPVCGAANPKATSCCLVCGEPLDARPEPGLTGELLPPLPDGGLASAMPDWLRHAPTRGASGASGATVGGGTSGVDGTSASLPPVARPDVFDPTTLLTANDLPAWLRALAAHREPFVPVSGLASGAEAGPKATGIAPVASGSTARPERTGSGAAAGIGADGDAHAGSETDYKGVAPAAAREPSALAHEVSDPTLTVPPPVSGAAVTAPLSPPTGPSSDGPSAPAAPGAVPGPVLAGSANDPGSRWAESAWVPALLVLLLAAAVALFVALAMAGG</sequence>
<feature type="region of interest" description="Disordered" evidence="1">
    <location>
        <begin position="58"/>
        <end position="82"/>
    </location>
</feature>
<accession>A0A6J4VWT1</accession>
<evidence type="ECO:0000256" key="1">
    <source>
        <dbReference type="SAM" id="MobiDB-lite"/>
    </source>
</evidence>
<evidence type="ECO:0000256" key="2">
    <source>
        <dbReference type="SAM" id="Phobius"/>
    </source>
</evidence>
<keyword evidence="2" id="KW-1133">Transmembrane helix</keyword>
<name>A0A6J4VWT1_9BACT</name>
<feature type="compositionally biased region" description="Low complexity" evidence="1">
    <location>
        <begin position="177"/>
        <end position="188"/>
    </location>
</feature>
<gene>
    <name evidence="3" type="ORF">AVDCRST_MAG59-5392</name>
</gene>
<feature type="transmembrane region" description="Helical" evidence="2">
    <location>
        <begin position="251"/>
        <end position="274"/>
    </location>
</feature>
<keyword evidence="2" id="KW-0812">Transmembrane</keyword>
<protein>
    <submittedName>
        <fullName evidence="3">Uncharacterized protein</fullName>
    </submittedName>
</protein>
<keyword evidence="2" id="KW-0472">Membrane</keyword>
<proteinExistence type="predicted"/>
<feature type="compositionally biased region" description="Low complexity" evidence="1">
    <location>
        <begin position="217"/>
        <end position="240"/>
    </location>
</feature>